<feature type="compositionally biased region" description="Polar residues" evidence="1">
    <location>
        <begin position="1"/>
        <end position="15"/>
    </location>
</feature>
<evidence type="ECO:0000256" key="1">
    <source>
        <dbReference type="SAM" id="MobiDB-lite"/>
    </source>
</evidence>
<dbReference type="EMBL" id="RRUE01000002">
    <property type="protein sequence ID" value="RRN43962.1"/>
    <property type="molecule type" value="Genomic_DNA"/>
</dbReference>
<sequence>MRIPASSRSVNPSSCRTGTPRATAPATGSRARAPHPLLRATAGAFALALALTSCGGGGGGGSDASASNGPTISGSNQTGSYTLGSAEYKRLYGPGVYRQDSLGNTAVGIYKGQEQIVSDRFRATSTGHLEKVRIYWQTGDGYSSGNNGVMRLRLFPDDGSSQHLPNTSGTPLAEASFTPGGATYGRSLFADINFNATQPMQAGQLYHLVIDNTDGSPAQNYISSNNAVTNDDNARPARWLAVSEWATLLGTRSPGSNAAFSWQDLVQTPLRGNRYVPVLQITTREGTTQGASPMESGAVDPDRIFTLASGHPIRERFTPSANHQINALSVATAAKAAGSLHWRILQGDNELASGNIDAAQANYRTLDTDTAFKVAKSDWYDVNLPNPVTLQAGQTYDVEFEPQGSSQWVFSVTRNGSRNGFTWPVAFTESHAEHRQDGQWINASPWTRESSGRSDTNWPVVLHDAQ</sequence>
<reference evidence="2 3" key="1">
    <citation type="submission" date="2018-11" db="EMBL/GenBank/DDBJ databases">
        <title>Genome sequencing of Lautropia sp. KCOM 2505 (= ChDC F240).</title>
        <authorList>
            <person name="Kook J.-K."/>
            <person name="Park S.-N."/>
            <person name="Lim Y.K."/>
        </authorList>
    </citation>
    <scope>NUCLEOTIDE SEQUENCE [LARGE SCALE GENOMIC DNA]</scope>
    <source>
        <strain evidence="2 3">KCOM 2505</strain>
    </source>
</reference>
<feature type="compositionally biased region" description="Polar residues" evidence="1">
    <location>
        <begin position="444"/>
        <end position="457"/>
    </location>
</feature>
<evidence type="ECO:0000313" key="2">
    <source>
        <dbReference type="EMBL" id="RRN43962.1"/>
    </source>
</evidence>
<dbReference type="RefSeq" id="WP_125096162.1">
    <property type="nucleotide sequence ID" value="NZ_RRUE01000002.1"/>
</dbReference>
<evidence type="ECO:0000313" key="3">
    <source>
        <dbReference type="Proteomes" id="UP000270261"/>
    </source>
</evidence>
<dbReference type="OrthoDB" id="9763453at2"/>
<organism evidence="2 3">
    <name type="scientific">Lautropia dentalis</name>
    <dbReference type="NCBI Taxonomy" id="2490857"/>
    <lineage>
        <taxon>Bacteria</taxon>
        <taxon>Pseudomonadati</taxon>
        <taxon>Pseudomonadota</taxon>
        <taxon>Betaproteobacteria</taxon>
        <taxon>Burkholderiales</taxon>
        <taxon>Burkholderiaceae</taxon>
        <taxon>Lautropia</taxon>
    </lineage>
</organism>
<proteinExistence type="predicted"/>
<protein>
    <submittedName>
        <fullName evidence="2">Uncharacterized protein</fullName>
    </submittedName>
</protein>
<feature type="region of interest" description="Disordered" evidence="1">
    <location>
        <begin position="1"/>
        <end position="34"/>
    </location>
</feature>
<keyword evidence="3" id="KW-1185">Reference proteome</keyword>
<feature type="region of interest" description="Disordered" evidence="1">
    <location>
        <begin position="444"/>
        <end position="466"/>
    </location>
</feature>
<gene>
    <name evidence="2" type="ORF">EHV23_11275</name>
</gene>
<feature type="region of interest" description="Disordered" evidence="1">
    <location>
        <begin position="59"/>
        <end position="78"/>
    </location>
</feature>
<dbReference type="AlphaFoldDB" id="A0A426FMR4"/>
<feature type="compositionally biased region" description="Low complexity" evidence="1">
    <location>
        <begin position="16"/>
        <end position="31"/>
    </location>
</feature>
<name>A0A426FMR4_9BURK</name>
<comment type="caution">
    <text evidence="2">The sequence shown here is derived from an EMBL/GenBank/DDBJ whole genome shotgun (WGS) entry which is preliminary data.</text>
</comment>
<accession>A0A426FMR4</accession>
<dbReference type="Proteomes" id="UP000270261">
    <property type="component" value="Unassembled WGS sequence"/>
</dbReference>